<name>W8VT35_9FLAO</name>
<dbReference type="STRING" id="1454201.NMS_2716"/>
<keyword evidence="2" id="KW-0732">Signal</keyword>
<dbReference type="HOGENOM" id="CLU_2899669_0_0_10"/>
<evidence type="ECO:0000256" key="1">
    <source>
        <dbReference type="SAM" id="Phobius"/>
    </source>
</evidence>
<reference evidence="3 4" key="1">
    <citation type="journal article" date="2014" name="Proc. Natl. Acad. Sci. U.S.A.">
        <title>Functional characterization of flavobacteria rhodopsins reveals a unique class of light-driven chloride pump in bacteria.</title>
        <authorList>
            <person name="Yoshizawa S."/>
            <person name="Kumagai Y."/>
            <person name="Kim H."/>
            <person name="Ogura Y."/>
            <person name="Hayashi T."/>
            <person name="Iwasaki W."/>
            <person name="DeLong E.F."/>
            <person name="Kogure K."/>
        </authorList>
    </citation>
    <scope>NUCLEOTIDE SEQUENCE [LARGE SCALE GENOMIC DNA]</scope>
    <source>
        <strain evidence="3 4">S1-08</strain>
    </source>
</reference>
<sequence>MLMKLQRNIICFAAILFSATLSAQPPFDEGVDDVPAAAIPGIALVIAVGLAFGFKAVRTNKD</sequence>
<evidence type="ECO:0000313" key="4">
    <source>
        <dbReference type="Proteomes" id="UP000031760"/>
    </source>
</evidence>
<feature type="transmembrane region" description="Helical" evidence="1">
    <location>
        <begin position="38"/>
        <end position="57"/>
    </location>
</feature>
<dbReference type="Proteomes" id="UP000031760">
    <property type="component" value="Chromosome"/>
</dbReference>
<dbReference type="AlphaFoldDB" id="W8VT35"/>
<dbReference type="KEGG" id="nmf:NMS_2716"/>
<keyword evidence="4" id="KW-1185">Reference proteome</keyword>
<feature type="signal peptide" evidence="2">
    <location>
        <begin position="1"/>
        <end position="23"/>
    </location>
</feature>
<keyword evidence="1" id="KW-0472">Membrane</keyword>
<dbReference type="EMBL" id="AP014548">
    <property type="protein sequence ID" value="BAO56725.1"/>
    <property type="molecule type" value="Genomic_DNA"/>
</dbReference>
<proteinExistence type="predicted"/>
<gene>
    <name evidence="3" type="ORF">NMS_2716</name>
</gene>
<keyword evidence="1" id="KW-1133">Transmembrane helix</keyword>
<organism evidence="3 4">
    <name type="scientific">Nonlabens marinus S1-08</name>
    <dbReference type="NCBI Taxonomy" id="1454201"/>
    <lineage>
        <taxon>Bacteria</taxon>
        <taxon>Pseudomonadati</taxon>
        <taxon>Bacteroidota</taxon>
        <taxon>Flavobacteriia</taxon>
        <taxon>Flavobacteriales</taxon>
        <taxon>Flavobacteriaceae</taxon>
        <taxon>Nonlabens</taxon>
    </lineage>
</organism>
<evidence type="ECO:0000313" key="3">
    <source>
        <dbReference type="EMBL" id="BAO56725.1"/>
    </source>
</evidence>
<keyword evidence="1" id="KW-0812">Transmembrane</keyword>
<evidence type="ECO:0000256" key="2">
    <source>
        <dbReference type="SAM" id="SignalP"/>
    </source>
</evidence>
<protein>
    <submittedName>
        <fullName evidence="3">Uncharacterized protein</fullName>
    </submittedName>
</protein>
<accession>W8VT35</accession>
<feature type="chain" id="PRO_5004914494" evidence="2">
    <location>
        <begin position="24"/>
        <end position="62"/>
    </location>
</feature>